<comment type="caution">
    <text evidence="2">The sequence shown here is derived from an EMBL/GenBank/DDBJ whole genome shotgun (WGS) entry which is preliminary data.</text>
</comment>
<dbReference type="SUPFAM" id="SSF51445">
    <property type="entry name" value="(Trans)glycosidases"/>
    <property type="match status" value="1"/>
</dbReference>
<sequence length="329" mass="36899">MVATVVVASLGMVPAQAEAAGPDTRFTVIATTQGPAKDDFDTFRQLYEKQRKQYGGGPIGIRLFSPGLLPLPGDNNMPGKLLAWAVARHPDEAITVSHKTRDDARLRALLDWANTKHVRVSIIYFHEVQDNWAKHHDARAKPEVYLETYRAYRKIIQAHPARPLITLEKNLMWFWQHYSVAKQGGDWRLFVEKKNDPADLVSWDTYVFPGMPTAQGRYATPDEFFRYARDVWRETGKPWAVGEIGTTVQDGTGPCAEKNWDPKAEKFTAWVKVITAAASNPSTIGPEYRGMPAALFMKWWAGPDANACDQSLDQAPAAVAFYRGLMPLP</sequence>
<keyword evidence="3" id="KW-1185">Reference proteome</keyword>
<name>A0A919NKA7_9ACTN</name>
<protein>
    <recommendedName>
        <fullName evidence="4">GH26 domain-containing protein</fullName>
    </recommendedName>
</protein>
<evidence type="ECO:0000256" key="1">
    <source>
        <dbReference type="SAM" id="SignalP"/>
    </source>
</evidence>
<evidence type="ECO:0000313" key="3">
    <source>
        <dbReference type="Proteomes" id="UP000623608"/>
    </source>
</evidence>
<dbReference type="InterPro" id="IPR017853">
    <property type="entry name" value="GH"/>
</dbReference>
<dbReference type="RefSeq" id="WP_203805317.1">
    <property type="nucleotide sequence ID" value="NZ_BOMY01000020.1"/>
</dbReference>
<feature type="chain" id="PRO_5037333571" description="GH26 domain-containing protein" evidence="1">
    <location>
        <begin position="20"/>
        <end position="329"/>
    </location>
</feature>
<dbReference type="Proteomes" id="UP000623608">
    <property type="component" value="Unassembled WGS sequence"/>
</dbReference>
<feature type="signal peptide" evidence="1">
    <location>
        <begin position="1"/>
        <end position="19"/>
    </location>
</feature>
<evidence type="ECO:0008006" key="4">
    <source>
        <dbReference type="Google" id="ProtNLM"/>
    </source>
</evidence>
<organism evidence="2 3">
    <name type="scientific">Paractinoplanes tereljensis</name>
    <dbReference type="NCBI Taxonomy" id="571912"/>
    <lineage>
        <taxon>Bacteria</taxon>
        <taxon>Bacillati</taxon>
        <taxon>Actinomycetota</taxon>
        <taxon>Actinomycetes</taxon>
        <taxon>Micromonosporales</taxon>
        <taxon>Micromonosporaceae</taxon>
        <taxon>Paractinoplanes</taxon>
    </lineage>
</organism>
<reference evidence="2" key="1">
    <citation type="submission" date="2021-01" db="EMBL/GenBank/DDBJ databases">
        <title>Whole genome shotgun sequence of Actinoplanes tereljensis NBRC 105297.</title>
        <authorList>
            <person name="Komaki H."/>
            <person name="Tamura T."/>
        </authorList>
    </citation>
    <scope>NUCLEOTIDE SEQUENCE</scope>
    <source>
        <strain evidence="2">NBRC 105297</strain>
    </source>
</reference>
<dbReference type="AlphaFoldDB" id="A0A919NKA7"/>
<evidence type="ECO:0000313" key="2">
    <source>
        <dbReference type="EMBL" id="GIF20048.1"/>
    </source>
</evidence>
<gene>
    <name evidence="2" type="ORF">Ate02nite_27780</name>
</gene>
<accession>A0A919NKA7</accession>
<dbReference type="Gene3D" id="3.20.20.80">
    <property type="entry name" value="Glycosidases"/>
    <property type="match status" value="1"/>
</dbReference>
<dbReference type="EMBL" id="BOMY01000020">
    <property type="protein sequence ID" value="GIF20048.1"/>
    <property type="molecule type" value="Genomic_DNA"/>
</dbReference>
<proteinExistence type="predicted"/>
<keyword evidence="1" id="KW-0732">Signal</keyword>